<evidence type="ECO:0000313" key="4">
    <source>
        <dbReference type="Proteomes" id="UP000192441"/>
    </source>
</evidence>
<dbReference type="SUPFAM" id="SSF140453">
    <property type="entry name" value="EsxAB dimer-like"/>
    <property type="match status" value="1"/>
</dbReference>
<feature type="region of interest" description="Disordered" evidence="1">
    <location>
        <begin position="204"/>
        <end position="263"/>
    </location>
</feature>
<feature type="compositionally biased region" description="Basic and acidic residues" evidence="1">
    <location>
        <begin position="236"/>
        <end position="248"/>
    </location>
</feature>
<name>A0A7I7VZ34_9MYCO</name>
<evidence type="ECO:0000313" key="3">
    <source>
        <dbReference type="EMBL" id="ORA41542.1"/>
    </source>
</evidence>
<sequence length="295" mass="31786">MSALPAEPVGASGVPTRSQIDGFTHVINGLSASAVSWRTAAGQFESAVDTYAQQMSAPGGTEWEGDAADAAQASAYADRGVVYQAADHLRDMASVASRGAQNLQGAQSRALDAIADAEHDDFAVSDDLTVTDQRTYTTDEMDLYRERQAQAEQHQSYIAMRAGALPAEQSAIDAKLHTGAATLHGMIPQDWNASGPKAAIQEADFKQSPGKKQDEDGDKEDKKHSGSKSWGKGSKTHIEPHGDAERASHYPRTAKSARTLAQTPPSPITAYRWAATRLLEPNWEPRPTTTWDLWI</sequence>
<accession>A0A7I7VZ34</accession>
<evidence type="ECO:0000256" key="1">
    <source>
        <dbReference type="SAM" id="MobiDB-lite"/>
    </source>
</evidence>
<reference evidence="3 4" key="1">
    <citation type="submission" date="2016-12" db="EMBL/GenBank/DDBJ databases">
        <title>The new phylogeny of genus Mycobacterium.</title>
        <authorList>
            <person name="Tortoli E."/>
            <person name="Trovato A."/>
            <person name="Cirillo D.M."/>
        </authorList>
    </citation>
    <scope>NUCLEOTIDE SEQUENCE [LARGE SCALE GENOMIC DNA]</scope>
    <source>
        <strain evidence="3 4">DSM 44624</strain>
    </source>
</reference>
<dbReference type="AlphaFoldDB" id="A0A7I7VZ34"/>
<dbReference type="Proteomes" id="UP000192441">
    <property type="component" value="Unassembled WGS sequence"/>
</dbReference>
<evidence type="ECO:0000313" key="5">
    <source>
        <dbReference type="Proteomes" id="UP000467379"/>
    </source>
</evidence>
<protein>
    <recommendedName>
        <fullName evidence="6">PPE family protein</fullName>
    </recommendedName>
</protein>
<reference evidence="2 5" key="2">
    <citation type="journal article" date="2019" name="Emerg. Microbes Infect.">
        <title>Comprehensive subspecies identification of 175 nontuberculous mycobacteria species based on 7547 genomic profiles.</title>
        <authorList>
            <person name="Matsumoto Y."/>
            <person name="Kinjo T."/>
            <person name="Motooka D."/>
            <person name="Nabeya D."/>
            <person name="Jung N."/>
            <person name="Uechi K."/>
            <person name="Horii T."/>
            <person name="Iida T."/>
            <person name="Fujita J."/>
            <person name="Nakamura S."/>
        </authorList>
    </citation>
    <scope>NUCLEOTIDE SEQUENCE [LARGE SCALE GENOMIC DNA]</scope>
    <source>
        <strain evidence="2 5">JCM 12687</strain>
    </source>
</reference>
<feature type="compositionally biased region" description="Basic and acidic residues" evidence="1">
    <location>
        <begin position="211"/>
        <end position="224"/>
    </location>
</feature>
<gene>
    <name evidence="3" type="ORF">BST20_05490</name>
    <name evidence="2" type="ORF">MBRA_08090</name>
</gene>
<dbReference type="InterPro" id="IPR036689">
    <property type="entry name" value="ESAT-6-like_sf"/>
</dbReference>
<dbReference type="EMBL" id="MVHM01000001">
    <property type="protein sequence ID" value="ORA41542.1"/>
    <property type="molecule type" value="Genomic_DNA"/>
</dbReference>
<organism evidence="3 4">
    <name type="scientific">Mycobacterium branderi</name>
    <dbReference type="NCBI Taxonomy" id="43348"/>
    <lineage>
        <taxon>Bacteria</taxon>
        <taxon>Bacillati</taxon>
        <taxon>Actinomycetota</taxon>
        <taxon>Actinomycetes</taxon>
        <taxon>Mycobacteriales</taxon>
        <taxon>Mycobacteriaceae</taxon>
        <taxon>Mycobacterium</taxon>
    </lineage>
</organism>
<dbReference type="EMBL" id="AP022606">
    <property type="protein sequence ID" value="BBZ10614.1"/>
    <property type="molecule type" value="Genomic_DNA"/>
</dbReference>
<evidence type="ECO:0000313" key="2">
    <source>
        <dbReference type="EMBL" id="BBZ10614.1"/>
    </source>
</evidence>
<proteinExistence type="predicted"/>
<keyword evidence="5" id="KW-1185">Reference proteome</keyword>
<dbReference type="Proteomes" id="UP000467379">
    <property type="component" value="Chromosome"/>
</dbReference>
<evidence type="ECO:0008006" key="6">
    <source>
        <dbReference type="Google" id="ProtNLM"/>
    </source>
</evidence>
<reference evidence="2" key="3">
    <citation type="submission" date="2020-02" db="EMBL/GenBank/DDBJ databases">
        <authorList>
            <person name="Matsumoto Y."/>
            <person name="Kinjo T."/>
            <person name="Motooka D."/>
            <person name="Nabeya D."/>
            <person name="Jung N."/>
            <person name="Uechi K."/>
            <person name="Horii T."/>
            <person name="Iida T."/>
            <person name="Fujita J."/>
            <person name="Nakamura S."/>
        </authorList>
    </citation>
    <scope>NUCLEOTIDE SEQUENCE</scope>
    <source>
        <strain evidence="2">JCM 12687</strain>
    </source>
</reference>